<dbReference type="SUPFAM" id="SSF53756">
    <property type="entry name" value="UDP-Glycosyltransferase/glycogen phosphorylase"/>
    <property type="match status" value="1"/>
</dbReference>
<name>R0GER3_9BRAS</name>
<protein>
    <recommendedName>
        <fullName evidence="7">UDP-glycosyltransferases domain-containing protein</fullName>
    </recommendedName>
</protein>
<dbReference type="FunFam" id="3.40.50.2000:FF:000143">
    <property type="entry name" value="UDP-glycosyltransferase 89B1"/>
    <property type="match status" value="1"/>
</dbReference>
<dbReference type="PANTHER" id="PTHR48047">
    <property type="entry name" value="GLYCOSYLTRANSFERASE"/>
    <property type="match status" value="1"/>
</dbReference>
<accession>R0GER3</accession>
<evidence type="ECO:0000256" key="1">
    <source>
        <dbReference type="ARBA" id="ARBA00009995"/>
    </source>
</evidence>
<gene>
    <name evidence="5" type="ORF">CARUB_v10021824mg</name>
</gene>
<keyword evidence="3" id="KW-0808">Transferase</keyword>
<dbReference type="InterPro" id="IPR036691">
    <property type="entry name" value="Endo/exonu/phosph_ase_sf"/>
</dbReference>
<dbReference type="EMBL" id="KB870806">
    <property type="protein sequence ID" value="EOA34307.1"/>
    <property type="molecule type" value="Genomic_DNA"/>
</dbReference>
<reference evidence="6" key="1">
    <citation type="journal article" date="2013" name="Nat. Genet.">
        <title>The Capsella rubella genome and the genomic consequences of rapid mating system evolution.</title>
        <authorList>
            <person name="Slotte T."/>
            <person name="Hazzouri K.M."/>
            <person name="Agren J.A."/>
            <person name="Koenig D."/>
            <person name="Maumus F."/>
            <person name="Guo Y.L."/>
            <person name="Steige K."/>
            <person name="Platts A.E."/>
            <person name="Escobar J.S."/>
            <person name="Newman L.K."/>
            <person name="Wang W."/>
            <person name="Mandakova T."/>
            <person name="Vello E."/>
            <person name="Smith L.M."/>
            <person name="Henz S.R."/>
            <person name="Steffen J."/>
            <person name="Takuno S."/>
            <person name="Brandvain Y."/>
            <person name="Coop G."/>
            <person name="Andolfatto P."/>
            <person name="Hu T.T."/>
            <person name="Blanchette M."/>
            <person name="Clark R.M."/>
            <person name="Quesneville H."/>
            <person name="Nordborg M."/>
            <person name="Gaut B.S."/>
            <person name="Lysak M.A."/>
            <person name="Jenkins J."/>
            <person name="Grimwood J."/>
            <person name="Chapman J."/>
            <person name="Prochnik S."/>
            <person name="Shu S."/>
            <person name="Rokhsar D."/>
            <person name="Schmutz J."/>
            <person name="Weigel D."/>
            <person name="Wright S.I."/>
        </authorList>
    </citation>
    <scope>NUCLEOTIDE SEQUENCE [LARGE SCALE GENOMIC DNA]</scope>
    <source>
        <strain evidence="6">cv. Monte Gargano</strain>
    </source>
</reference>
<keyword evidence="2" id="KW-0328">Glycosyltransferase</keyword>
<organism evidence="5 6">
    <name type="scientific">Capsella rubella</name>
    <dbReference type="NCBI Taxonomy" id="81985"/>
    <lineage>
        <taxon>Eukaryota</taxon>
        <taxon>Viridiplantae</taxon>
        <taxon>Streptophyta</taxon>
        <taxon>Embryophyta</taxon>
        <taxon>Tracheophyta</taxon>
        <taxon>Spermatophyta</taxon>
        <taxon>Magnoliopsida</taxon>
        <taxon>eudicotyledons</taxon>
        <taxon>Gunneridae</taxon>
        <taxon>Pentapetalae</taxon>
        <taxon>rosids</taxon>
        <taxon>malvids</taxon>
        <taxon>Brassicales</taxon>
        <taxon>Brassicaceae</taxon>
        <taxon>Camelineae</taxon>
        <taxon>Capsella</taxon>
    </lineage>
</organism>
<sequence>MSGYERKNTTRNSITVTKRKRRPISELSEKVLYRHESITLKRHLPLAPGSSQRCCKPIRPSKSSRRRRRRTKERISSSGDREWVFSAANFENLKDKVVLVSYNLLGVDNALNHMDLYYNVPPKHLDWSRRKHLICKEISRYNASILCLQSRTGEASDGCAIFWKEKLFELLDHQHIEFDKFGMRNNVAQLCVLEILAKFYAYYHVWLLDRQTCTSPRRLVVGNIHVLFNPKRGDIKLGQSAIYDFIASADLDTQLHDRRHISGQCDVEPNERSFRNHYAVSMLRPEIFRVPIEREINAVNHWQQHITPGSLEQLIIYVIRYKDCKISRQFEWYKTMIVWRVAYKFLTDANLQKWGSDHLAIACPKPSGKNKERSLKTKKGIMTVSYENSRTHVLIFPFPAQGHMIPLLDFTHRLALRGGAALTITVLVTPKNLHYLSPLISAGVNIETLILPFPSHPSIPSGVENVQDLPPSGFTSMIHALGSLHAPLLSWITSHPSPPVAIVSDFFLGWTQNLGIPRFEFSPSAAITCCILNSLWIEMPTDKKDDEIFEFPKIPNCPKYPWSHLSTTYRSYVHGDPAWEFIRDAFTDNVASWGLLVNSFTAMEGVYLEHLKRDMGHDRVWAVGPILPVSGNDRGGPNSVSVDHVMSWLDAREDDHVVYVCFGSQAVLTKEQTLAIASGLEKSGVHFVWAVKEPVEKDSPRGNILDGFDDRVAGRGLAVVAGVLMLTWPMRADQYTDASLVVDELKVGVRACEGPDTVPDPDELARVFADSVTGKQTERIKAAELRKAALDAIQERGSSVKDLDGFIQHVVSLGLNK</sequence>
<feature type="compositionally biased region" description="Basic residues" evidence="4">
    <location>
        <begin position="62"/>
        <end position="72"/>
    </location>
</feature>
<comment type="similarity">
    <text evidence="1">Belongs to the UDP-glycosyltransferase family.</text>
</comment>
<evidence type="ECO:0000313" key="5">
    <source>
        <dbReference type="EMBL" id="EOA34307.1"/>
    </source>
</evidence>
<dbReference type="eggNOG" id="KOG1192">
    <property type="taxonomic scope" value="Eukaryota"/>
</dbReference>
<evidence type="ECO:0000313" key="6">
    <source>
        <dbReference type="Proteomes" id="UP000029121"/>
    </source>
</evidence>
<dbReference type="AlphaFoldDB" id="R0GER3"/>
<keyword evidence="6" id="KW-1185">Reference proteome</keyword>
<feature type="region of interest" description="Disordered" evidence="4">
    <location>
        <begin position="1"/>
        <end position="21"/>
    </location>
</feature>
<evidence type="ECO:0000256" key="3">
    <source>
        <dbReference type="ARBA" id="ARBA00022679"/>
    </source>
</evidence>
<dbReference type="Proteomes" id="UP000029121">
    <property type="component" value="Unassembled WGS sequence"/>
</dbReference>
<dbReference type="InterPro" id="IPR002213">
    <property type="entry name" value="UDP_glucos_trans"/>
</dbReference>
<dbReference type="GO" id="GO:0035251">
    <property type="term" value="F:UDP-glucosyltransferase activity"/>
    <property type="evidence" value="ECO:0007669"/>
    <property type="project" value="TreeGrafter"/>
</dbReference>
<proteinExistence type="inferred from homology"/>
<dbReference type="Gene3D" id="3.60.10.10">
    <property type="entry name" value="Endonuclease/exonuclease/phosphatase"/>
    <property type="match status" value="1"/>
</dbReference>
<evidence type="ECO:0000256" key="4">
    <source>
        <dbReference type="SAM" id="MobiDB-lite"/>
    </source>
</evidence>
<evidence type="ECO:0000256" key="2">
    <source>
        <dbReference type="ARBA" id="ARBA00022676"/>
    </source>
</evidence>
<dbReference type="PANTHER" id="PTHR48047:SF8">
    <property type="entry name" value="FLAVONOL 3-O-GLUCOSYLTRANSFERASE UGT89B1"/>
    <property type="match status" value="1"/>
</dbReference>
<dbReference type="Gene3D" id="3.40.50.2000">
    <property type="entry name" value="Glycogen Phosphorylase B"/>
    <property type="match status" value="3"/>
</dbReference>
<evidence type="ECO:0008006" key="7">
    <source>
        <dbReference type="Google" id="ProtNLM"/>
    </source>
</evidence>
<dbReference type="CDD" id="cd03784">
    <property type="entry name" value="GT1_Gtf-like"/>
    <property type="match status" value="1"/>
</dbReference>
<feature type="region of interest" description="Disordered" evidence="4">
    <location>
        <begin position="47"/>
        <end position="74"/>
    </location>
</feature>
<dbReference type="SUPFAM" id="SSF56219">
    <property type="entry name" value="DNase I-like"/>
    <property type="match status" value="1"/>
</dbReference>
<dbReference type="eggNOG" id="KOG2338">
    <property type="taxonomic scope" value="Eukaryota"/>
</dbReference>